<dbReference type="InterPro" id="IPR001375">
    <property type="entry name" value="Peptidase_S9_cat"/>
</dbReference>
<dbReference type="SUPFAM" id="SSF53474">
    <property type="entry name" value="alpha/beta-Hydrolases"/>
    <property type="match status" value="1"/>
</dbReference>
<name>A0ABP0GMW8_CLALP</name>
<comment type="caution">
    <text evidence="2">The sequence shown here is derived from an EMBL/GenBank/DDBJ whole genome shotgun (WGS) entry which is preliminary data.</text>
</comment>
<sequence>MVMTFDGRGTGYRGDKDMHLVYKKLGQYEPLDQIEAARQISKFDYIDEQNVAIWGRSYGGYATARTIEEDVNGIYKCGFSVAPVTDWMFYSTHYTEKFMTLPTDNENGYAKASAIQNLDNIRSHYFVLVHGTADENVHIQNNAHLSKALISQNIDFINYFAADEWHGFNHYPNGYAHHYKLLTHHLQTCFSLL</sequence>
<gene>
    <name evidence="2" type="ORF">CVLEPA_LOCUS24899</name>
</gene>
<evidence type="ECO:0000313" key="3">
    <source>
        <dbReference type="Proteomes" id="UP001642483"/>
    </source>
</evidence>
<dbReference type="PANTHER" id="PTHR11731:SF202">
    <property type="entry name" value="DIPEPTIDYL PEPTIDASE FAMILY MEMBER 2"/>
    <property type="match status" value="1"/>
</dbReference>
<evidence type="ECO:0000313" key="2">
    <source>
        <dbReference type="EMBL" id="CAK8692164.1"/>
    </source>
</evidence>
<accession>A0ABP0GMW8</accession>
<feature type="domain" description="Peptidase S9 prolyl oligopeptidase catalytic" evidence="1">
    <location>
        <begin position="2"/>
        <end position="190"/>
    </location>
</feature>
<organism evidence="2 3">
    <name type="scientific">Clavelina lepadiformis</name>
    <name type="common">Light-bulb sea squirt</name>
    <name type="synonym">Ascidia lepadiformis</name>
    <dbReference type="NCBI Taxonomy" id="159417"/>
    <lineage>
        <taxon>Eukaryota</taxon>
        <taxon>Metazoa</taxon>
        <taxon>Chordata</taxon>
        <taxon>Tunicata</taxon>
        <taxon>Ascidiacea</taxon>
        <taxon>Aplousobranchia</taxon>
        <taxon>Clavelinidae</taxon>
        <taxon>Clavelina</taxon>
    </lineage>
</organism>
<protein>
    <recommendedName>
        <fullName evidence="1">Peptidase S9 prolyl oligopeptidase catalytic domain-containing protein</fullName>
    </recommendedName>
</protein>
<dbReference type="Pfam" id="PF00326">
    <property type="entry name" value="Peptidase_S9"/>
    <property type="match status" value="1"/>
</dbReference>
<dbReference type="InterPro" id="IPR029058">
    <property type="entry name" value="AB_hydrolase_fold"/>
</dbReference>
<reference evidence="2 3" key="1">
    <citation type="submission" date="2024-02" db="EMBL/GenBank/DDBJ databases">
        <authorList>
            <person name="Daric V."/>
            <person name="Darras S."/>
        </authorList>
    </citation>
    <scope>NUCLEOTIDE SEQUENCE [LARGE SCALE GENOMIC DNA]</scope>
</reference>
<evidence type="ECO:0000259" key="1">
    <source>
        <dbReference type="Pfam" id="PF00326"/>
    </source>
</evidence>
<dbReference type="InterPro" id="IPR050278">
    <property type="entry name" value="Serine_Prot_S9B/DPPIV"/>
</dbReference>
<proteinExistence type="predicted"/>
<dbReference type="PANTHER" id="PTHR11731">
    <property type="entry name" value="PROTEASE FAMILY S9B,C DIPEPTIDYL-PEPTIDASE IV-RELATED"/>
    <property type="match status" value="1"/>
</dbReference>
<dbReference type="Proteomes" id="UP001642483">
    <property type="component" value="Unassembled WGS sequence"/>
</dbReference>
<dbReference type="EMBL" id="CAWYQH010000130">
    <property type="protein sequence ID" value="CAK8692164.1"/>
    <property type="molecule type" value="Genomic_DNA"/>
</dbReference>
<keyword evidence="3" id="KW-1185">Reference proteome</keyword>
<dbReference type="Gene3D" id="3.40.50.1820">
    <property type="entry name" value="alpha/beta hydrolase"/>
    <property type="match status" value="1"/>
</dbReference>